<dbReference type="OrthoDB" id="9804774at2"/>
<dbReference type="InterPro" id="IPR036291">
    <property type="entry name" value="NAD(P)-bd_dom_sf"/>
</dbReference>
<dbReference type="PRINTS" id="PR00080">
    <property type="entry name" value="SDRFAMILY"/>
</dbReference>
<keyword evidence="2" id="KW-0560">Oxidoreductase</keyword>
<comment type="similarity">
    <text evidence="1">Belongs to the short-chain dehydrogenases/reductases (SDR) family.</text>
</comment>
<dbReference type="Gene3D" id="3.40.50.720">
    <property type="entry name" value="NAD(P)-binding Rossmann-like Domain"/>
    <property type="match status" value="1"/>
</dbReference>
<reference evidence="2 3" key="1">
    <citation type="submission" date="2019-02" db="EMBL/GenBank/DDBJ databases">
        <title>Deep-cultivation of Planctomycetes and their phenomic and genomic characterization uncovers novel biology.</title>
        <authorList>
            <person name="Wiegand S."/>
            <person name="Jogler M."/>
            <person name="Boedeker C."/>
            <person name="Pinto D."/>
            <person name="Vollmers J."/>
            <person name="Rivas-Marin E."/>
            <person name="Kohn T."/>
            <person name="Peeters S.H."/>
            <person name="Heuer A."/>
            <person name="Rast P."/>
            <person name="Oberbeckmann S."/>
            <person name="Bunk B."/>
            <person name="Jeske O."/>
            <person name="Meyerdierks A."/>
            <person name="Storesund J.E."/>
            <person name="Kallscheuer N."/>
            <person name="Luecker S."/>
            <person name="Lage O.M."/>
            <person name="Pohl T."/>
            <person name="Merkel B.J."/>
            <person name="Hornburger P."/>
            <person name="Mueller R.-W."/>
            <person name="Bruemmer F."/>
            <person name="Labrenz M."/>
            <person name="Spormann A.M."/>
            <person name="Op den Camp H."/>
            <person name="Overmann J."/>
            <person name="Amann R."/>
            <person name="Jetten M.S.M."/>
            <person name="Mascher T."/>
            <person name="Medema M.H."/>
            <person name="Devos D.P."/>
            <person name="Kaster A.-K."/>
            <person name="Ovreas L."/>
            <person name="Rohde M."/>
            <person name="Galperin M.Y."/>
            <person name="Jogler C."/>
        </authorList>
    </citation>
    <scope>NUCLEOTIDE SEQUENCE [LARGE SCALE GENOMIC DNA]</scope>
    <source>
        <strain evidence="2 3">Mal48</strain>
    </source>
</reference>
<dbReference type="EMBL" id="CP036267">
    <property type="protein sequence ID" value="QDT32326.1"/>
    <property type="molecule type" value="Genomic_DNA"/>
</dbReference>
<dbReference type="KEGG" id="tpol:Mal48_15700"/>
<evidence type="ECO:0000313" key="2">
    <source>
        <dbReference type="EMBL" id="QDT32326.1"/>
    </source>
</evidence>
<protein>
    <submittedName>
        <fullName evidence="2">Glucose 1-dehydrogenase 2</fullName>
        <ecNumber evidence="2">1.1.1.47</ecNumber>
    </submittedName>
</protein>
<dbReference type="InterPro" id="IPR002347">
    <property type="entry name" value="SDR_fam"/>
</dbReference>
<organism evidence="2 3">
    <name type="scientific">Thalassoglobus polymorphus</name>
    <dbReference type="NCBI Taxonomy" id="2527994"/>
    <lineage>
        <taxon>Bacteria</taxon>
        <taxon>Pseudomonadati</taxon>
        <taxon>Planctomycetota</taxon>
        <taxon>Planctomycetia</taxon>
        <taxon>Planctomycetales</taxon>
        <taxon>Planctomycetaceae</taxon>
        <taxon>Thalassoglobus</taxon>
    </lineage>
</organism>
<name>A0A517QL21_9PLAN</name>
<gene>
    <name evidence="2" type="primary">ycdF_1</name>
    <name evidence="2" type="ORF">Mal48_15700</name>
</gene>
<proteinExistence type="inferred from homology"/>
<dbReference type="SUPFAM" id="SSF51735">
    <property type="entry name" value="NAD(P)-binding Rossmann-fold domains"/>
    <property type="match status" value="1"/>
</dbReference>
<dbReference type="PANTHER" id="PTHR42879">
    <property type="entry name" value="3-OXOACYL-(ACYL-CARRIER-PROTEIN) REDUCTASE"/>
    <property type="match status" value="1"/>
</dbReference>
<sequence>MKLAGKIALVTGAGRGIGKGCAIELAKAGADLVLNERPGSPDVEITAEEIRSLGRKCEVVEANVFSREGCEELVATAIAKVSRIDILISNPAFSRRGSFLEYSPELFEQTILGTLTSGYHMSQLVSREMVKQGDGGKIVFISSVHGEMPISGSFAYGAAKAGLNHMMRSIAVELSEYGINVNAIEPGWIDTPGEHVAFSEETIEAEGRKLPFRRLGRSDEIGKAATFLSSPDADYVTGTVLPVDGLFRFRHCLPEKTPQPKDVQ</sequence>
<dbReference type="EC" id="1.1.1.47" evidence="2"/>
<dbReference type="AlphaFoldDB" id="A0A517QL21"/>
<dbReference type="PROSITE" id="PS00061">
    <property type="entry name" value="ADH_SHORT"/>
    <property type="match status" value="1"/>
</dbReference>
<dbReference type="GO" id="GO:0032787">
    <property type="term" value="P:monocarboxylic acid metabolic process"/>
    <property type="evidence" value="ECO:0007669"/>
    <property type="project" value="UniProtKB-ARBA"/>
</dbReference>
<evidence type="ECO:0000256" key="1">
    <source>
        <dbReference type="ARBA" id="ARBA00006484"/>
    </source>
</evidence>
<dbReference type="PRINTS" id="PR00081">
    <property type="entry name" value="GDHRDH"/>
</dbReference>
<dbReference type="GO" id="GO:0047936">
    <property type="term" value="F:glucose 1-dehydrogenase [NAD(P)+] activity"/>
    <property type="evidence" value="ECO:0007669"/>
    <property type="project" value="UniProtKB-EC"/>
</dbReference>
<dbReference type="InterPro" id="IPR020904">
    <property type="entry name" value="Sc_DH/Rdtase_CS"/>
</dbReference>
<dbReference type="CDD" id="cd05233">
    <property type="entry name" value="SDR_c"/>
    <property type="match status" value="1"/>
</dbReference>
<dbReference type="InterPro" id="IPR050259">
    <property type="entry name" value="SDR"/>
</dbReference>
<dbReference type="FunFam" id="3.40.50.720:FF:000084">
    <property type="entry name" value="Short-chain dehydrogenase reductase"/>
    <property type="match status" value="1"/>
</dbReference>
<evidence type="ECO:0000313" key="3">
    <source>
        <dbReference type="Proteomes" id="UP000315724"/>
    </source>
</evidence>
<dbReference type="Pfam" id="PF13561">
    <property type="entry name" value="adh_short_C2"/>
    <property type="match status" value="1"/>
</dbReference>
<dbReference type="RefSeq" id="WP_145197502.1">
    <property type="nucleotide sequence ID" value="NZ_CP036267.1"/>
</dbReference>
<keyword evidence="3" id="KW-1185">Reference proteome</keyword>
<accession>A0A517QL21</accession>
<dbReference type="Proteomes" id="UP000315724">
    <property type="component" value="Chromosome"/>
</dbReference>